<evidence type="ECO:0000256" key="7">
    <source>
        <dbReference type="HAMAP-Rule" id="MF_01202"/>
    </source>
</evidence>
<dbReference type="AlphaFoldDB" id="A0AAU7FDS0"/>
<reference evidence="10" key="1">
    <citation type="submission" date="2024-05" db="EMBL/GenBank/DDBJ databases">
        <authorList>
            <person name="Yang L."/>
            <person name="Pan L."/>
        </authorList>
    </citation>
    <scope>NUCLEOTIDE SEQUENCE</scope>
    <source>
        <strain evidence="10">FCG-7</strain>
    </source>
</reference>
<name>A0AAU7FDS0_9NEIS</name>
<evidence type="ECO:0000256" key="2">
    <source>
        <dbReference type="ARBA" id="ARBA00009410"/>
    </source>
</evidence>
<comment type="cofactor">
    <cofactor evidence="1 7">
        <name>FAD</name>
        <dbReference type="ChEBI" id="CHEBI:57692"/>
    </cofactor>
</comment>
<protein>
    <recommendedName>
        <fullName evidence="7">D-amino acid dehydrogenase</fullName>
        <ecNumber evidence="7">1.4.99.-</ecNumber>
    </recommendedName>
</protein>
<organism evidence="10">
    <name type="scientific">Chitinibacter mangrovi</name>
    <dbReference type="NCBI Taxonomy" id="3153927"/>
    <lineage>
        <taxon>Bacteria</taxon>
        <taxon>Pseudomonadati</taxon>
        <taxon>Pseudomonadota</taxon>
        <taxon>Betaproteobacteria</taxon>
        <taxon>Neisseriales</taxon>
        <taxon>Chitinibacteraceae</taxon>
        <taxon>Chitinibacter</taxon>
    </lineage>
</organism>
<comment type="catalytic activity">
    <reaction evidence="6 7">
        <text>a D-alpha-amino acid + A + H2O = a 2-oxocarboxylate + AH2 + NH4(+)</text>
        <dbReference type="Rhea" id="RHEA:18125"/>
        <dbReference type="ChEBI" id="CHEBI:13193"/>
        <dbReference type="ChEBI" id="CHEBI:15377"/>
        <dbReference type="ChEBI" id="CHEBI:17499"/>
        <dbReference type="ChEBI" id="CHEBI:28938"/>
        <dbReference type="ChEBI" id="CHEBI:35179"/>
        <dbReference type="ChEBI" id="CHEBI:59871"/>
    </reaction>
</comment>
<evidence type="ECO:0000313" key="10">
    <source>
        <dbReference type="EMBL" id="XBM02346.1"/>
    </source>
</evidence>
<comment type="similarity">
    <text evidence="2 7">Belongs to the DadA oxidoreductase family.</text>
</comment>
<evidence type="ECO:0000256" key="8">
    <source>
        <dbReference type="SAM" id="Phobius"/>
    </source>
</evidence>
<proteinExistence type="inferred from homology"/>
<gene>
    <name evidence="7" type="primary">dadA</name>
    <name evidence="10" type="ORF">ABHF33_06485</name>
</gene>
<keyword evidence="8" id="KW-1133">Transmembrane helix</keyword>
<comment type="function">
    <text evidence="7">Oxidative deamination of D-amino acids.</text>
</comment>
<dbReference type="Gene3D" id="3.30.9.10">
    <property type="entry name" value="D-Amino Acid Oxidase, subunit A, domain 2"/>
    <property type="match status" value="1"/>
</dbReference>
<dbReference type="InterPro" id="IPR036188">
    <property type="entry name" value="FAD/NAD-bd_sf"/>
</dbReference>
<evidence type="ECO:0000256" key="6">
    <source>
        <dbReference type="ARBA" id="ARBA00047884"/>
    </source>
</evidence>
<dbReference type="EC" id="1.4.99.-" evidence="7"/>
<evidence type="ECO:0000256" key="1">
    <source>
        <dbReference type="ARBA" id="ARBA00001974"/>
    </source>
</evidence>
<dbReference type="GO" id="GO:0055130">
    <property type="term" value="P:D-alanine catabolic process"/>
    <property type="evidence" value="ECO:0007669"/>
    <property type="project" value="TreeGrafter"/>
</dbReference>
<evidence type="ECO:0000259" key="9">
    <source>
        <dbReference type="Pfam" id="PF01266"/>
    </source>
</evidence>
<keyword evidence="8" id="KW-0812">Transmembrane</keyword>
<dbReference type="SUPFAM" id="SSF54373">
    <property type="entry name" value="FAD-linked reductases, C-terminal domain"/>
    <property type="match status" value="1"/>
</dbReference>
<keyword evidence="8" id="KW-0472">Membrane</keyword>
<evidence type="ECO:0000256" key="4">
    <source>
        <dbReference type="ARBA" id="ARBA00022827"/>
    </source>
</evidence>
<feature type="transmembrane region" description="Helical" evidence="8">
    <location>
        <begin position="6"/>
        <end position="26"/>
    </location>
</feature>
<dbReference type="GO" id="GO:0005737">
    <property type="term" value="C:cytoplasm"/>
    <property type="evidence" value="ECO:0007669"/>
    <property type="project" value="TreeGrafter"/>
</dbReference>
<dbReference type="PANTHER" id="PTHR13847">
    <property type="entry name" value="SARCOSINE DEHYDROGENASE-RELATED"/>
    <property type="match status" value="1"/>
</dbReference>
<evidence type="ECO:0000256" key="5">
    <source>
        <dbReference type="ARBA" id="ARBA00023002"/>
    </source>
</evidence>
<dbReference type="SUPFAM" id="SSF51905">
    <property type="entry name" value="FAD/NAD(P)-binding domain"/>
    <property type="match status" value="1"/>
</dbReference>
<keyword evidence="4 7" id="KW-0274">FAD</keyword>
<dbReference type="PANTHER" id="PTHR13847:SF280">
    <property type="entry name" value="D-AMINO ACID DEHYDROGENASE"/>
    <property type="match status" value="1"/>
</dbReference>
<dbReference type="KEGG" id="cmav:ABHF33_06485"/>
<dbReference type="InterPro" id="IPR023080">
    <property type="entry name" value="DadA"/>
</dbReference>
<keyword evidence="3 7" id="KW-0285">Flavoprotein</keyword>
<feature type="binding site" evidence="7">
    <location>
        <begin position="10"/>
        <end position="24"/>
    </location>
    <ligand>
        <name>FAD</name>
        <dbReference type="ChEBI" id="CHEBI:57692"/>
    </ligand>
</feature>
<dbReference type="EMBL" id="CP157355">
    <property type="protein sequence ID" value="XBM02346.1"/>
    <property type="molecule type" value="Genomic_DNA"/>
</dbReference>
<dbReference type="NCBIfam" id="NF001933">
    <property type="entry name" value="PRK00711.1"/>
    <property type="match status" value="1"/>
</dbReference>
<dbReference type="FunFam" id="3.50.50.60:FF:000020">
    <property type="entry name" value="D-amino acid dehydrogenase"/>
    <property type="match status" value="1"/>
</dbReference>
<dbReference type="GO" id="GO:0005886">
    <property type="term" value="C:plasma membrane"/>
    <property type="evidence" value="ECO:0007669"/>
    <property type="project" value="TreeGrafter"/>
</dbReference>
<evidence type="ECO:0000256" key="3">
    <source>
        <dbReference type="ARBA" id="ARBA00022630"/>
    </source>
</evidence>
<dbReference type="Pfam" id="PF01266">
    <property type="entry name" value="DAO"/>
    <property type="match status" value="1"/>
</dbReference>
<accession>A0AAU7FDS0</accession>
<dbReference type="HAMAP" id="MF_01202">
    <property type="entry name" value="DadA"/>
    <property type="match status" value="1"/>
</dbReference>
<feature type="domain" description="FAD dependent oxidoreductase" evidence="9">
    <location>
        <begin position="10"/>
        <end position="409"/>
    </location>
</feature>
<keyword evidence="5 7" id="KW-0560">Oxidoreductase</keyword>
<dbReference type="Gene3D" id="3.50.50.60">
    <property type="entry name" value="FAD/NAD(P)-binding domain"/>
    <property type="match status" value="2"/>
</dbReference>
<sequence>MNPRVASMQIIIIGAGVVGVTSAYYLQRAGHQVTVLEHHPAAAQETSFANAGQISPGYAAPWAAPGVPLKAIKWLAQTHGPLRVRPSSDAFQWEWMAKMLANCTVEAYQRNKNRMVPLAEYSRDQLKLLRAQTGIQYEGRTLGTLQIFRKAAQLDNGRRDADLLAKMGVVHELLDRDGIVKAEPALAHKAAELVGALRLPNDETGDCQLFTRQLASMAEQAGAVFRYGVDVLGLPVKNGQITGVQLSGETLHADQIVLAAGCASRQLGQLLGLDLPVYPVKGYSITVPLAQTGAAAEVAPRSTVMDETYKIALTRFDQRLRVGGMAEVAGYDKVIDPKRVATLKMVANDLFPHAGDLTQATPWTGLRPMTPDGTPIIGTTRIRNLWLNTGHGTLGWTMACGSARVLTDLINGDRPEIDTSALGLARYG</sequence>
<dbReference type="InterPro" id="IPR006076">
    <property type="entry name" value="FAD-dep_OxRdtase"/>
</dbReference>
<dbReference type="GO" id="GO:0008718">
    <property type="term" value="F:D-amino-acid dehydrogenase activity"/>
    <property type="evidence" value="ECO:0007669"/>
    <property type="project" value="UniProtKB-UniRule"/>
</dbReference>
<dbReference type="RefSeq" id="WP_348946610.1">
    <property type="nucleotide sequence ID" value="NZ_CP157355.1"/>
</dbReference>